<accession>A0ABT8C8E5</accession>
<keyword evidence="1" id="KW-0472">Membrane</keyword>
<feature type="transmembrane region" description="Helical" evidence="1">
    <location>
        <begin position="125"/>
        <end position="143"/>
    </location>
</feature>
<dbReference type="GO" id="GO:0005524">
    <property type="term" value="F:ATP binding"/>
    <property type="evidence" value="ECO:0007669"/>
    <property type="project" value="UniProtKB-KW"/>
</dbReference>
<comment type="caution">
    <text evidence="2">The sequence shown here is derived from an EMBL/GenBank/DDBJ whole genome shotgun (WGS) entry which is preliminary data.</text>
</comment>
<dbReference type="RefSeq" id="WP_163384508.1">
    <property type="nucleotide sequence ID" value="NZ_JAUFQS010000007.1"/>
</dbReference>
<proteinExistence type="predicted"/>
<keyword evidence="3" id="KW-1185">Reference proteome</keyword>
<evidence type="ECO:0000256" key="1">
    <source>
        <dbReference type="SAM" id="Phobius"/>
    </source>
</evidence>
<protein>
    <submittedName>
        <fullName evidence="2">ABC transporter ATP-binding protein</fullName>
    </submittedName>
</protein>
<feature type="transmembrane region" description="Helical" evidence="1">
    <location>
        <begin position="98"/>
        <end position="119"/>
    </location>
</feature>
<organism evidence="2 3">
    <name type="scientific">Cyclobacterium jeungdonense</name>
    <dbReference type="NCBI Taxonomy" id="708087"/>
    <lineage>
        <taxon>Bacteria</taxon>
        <taxon>Pseudomonadati</taxon>
        <taxon>Bacteroidota</taxon>
        <taxon>Cytophagia</taxon>
        <taxon>Cytophagales</taxon>
        <taxon>Cyclobacteriaceae</taxon>
        <taxon>Cyclobacterium</taxon>
    </lineage>
</organism>
<keyword evidence="2" id="KW-0547">Nucleotide-binding</keyword>
<reference evidence="3" key="1">
    <citation type="journal article" date="2019" name="Int. J. Syst. Evol. Microbiol.">
        <title>The Global Catalogue of Microorganisms (GCM) 10K type strain sequencing project: providing services to taxonomists for standard genome sequencing and annotation.</title>
        <authorList>
            <consortium name="The Broad Institute Genomics Platform"/>
            <consortium name="The Broad Institute Genome Sequencing Center for Infectious Disease"/>
            <person name="Wu L."/>
            <person name="Ma J."/>
        </authorList>
    </citation>
    <scope>NUCLEOTIDE SEQUENCE [LARGE SCALE GENOMIC DNA]</scope>
    <source>
        <strain evidence="3">CECT 7706</strain>
    </source>
</reference>
<gene>
    <name evidence="2" type="ORF">QWZ15_09595</name>
</gene>
<keyword evidence="1" id="KW-0812">Transmembrane</keyword>
<dbReference type="Proteomes" id="UP001236663">
    <property type="component" value="Unassembled WGS sequence"/>
</dbReference>
<name>A0ABT8C8E5_9BACT</name>
<evidence type="ECO:0000313" key="2">
    <source>
        <dbReference type="EMBL" id="MDN3688083.1"/>
    </source>
</evidence>
<evidence type="ECO:0000313" key="3">
    <source>
        <dbReference type="Proteomes" id="UP001236663"/>
    </source>
</evidence>
<dbReference type="EMBL" id="JAUFQS010000007">
    <property type="protein sequence ID" value="MDN3688083.1"/>
    <property type="molecule type" value="Genomic_DNA"/>
</dbReference>
<sequence>MMVRLVPKYSESFVSTMDSRQVMKKLDGITRWVNFLDRTEATQRESAVFNGSLKEDCFRISKKIDKADSFLPLIKGEVAPLAKGCLISLEYSFFPSTAFLLGFWGVISFALTVVFLSVIQDWKLALLSLLAGMANYGFAFWHFRRKVRESQALFHEAMGLKAGKNASW</sequence>
<keyword evidence="2" id="KW-0067">ATP-binding</keyword>
<keyword evidence="1" id="KW-1133">Transmembrane helix</keyword>